<dbReference type="PANTHER" id="PTHR34782:SF1">
    <property type="entry name" value="PHOSPHORIBOSYLFORMYLGLYCINAMIDINE SYNTHASE"/>
    <property type="match status" value="1"/>
</dbReference>
<evidence type="ECO:0000313" key="3">
    <source>
        <dbReference type="Proteomes" id="UP000232323"/>
    </source>
</evidence>
<organism evidence="2 3">
    <name type="scientific">Chlamydomonas eustigma</name>
    <dbReference type="NCBI Taxonomy" id="1157962"/>
    <lineage>
        <taxon>Eukaryota</taxon>
        <taxon>Viridiplantae</taxon>
        <taxon>Chlorophyta</taxon>
        <taxon>core chlorophytes</taxon>
        <taxon>Chlorophyceae</taxon>
        <taxon>CS clade</taxon>
        <taxon>Chlamydomonadales</taxon>
        <taxon>Chlamydomonadaceae</taxon>
        <taxon>Chlamydomonas</taxon>
    </lineage>
</organism>
<dbReference type="OrthoDB" id="533321at2759"/>
<gene>
    <name evidence="2" type="ORF">CEUSTIGMA_g5695.t1</name>
</gene>
<proteinExistence type="predicted"/>
<keyword evidence="3" id="KW-1185">Reference proteome</keyword>
<accession>A0A250X5A5</accession>
<dbReference type="Gene3D" id="3.30.70.260">
    <property type="match status" value="1"/>
</dbReference>
<protein>
    <submittedName>
        <fullName evidence="2">Uncharacterized protein</fullName>
    </submittedName>
</protein>
<dbReference type="InterPro" id="IPR027471">
    <property type="entry name" value="YbeD-like_sf"/>
</dbReference>
<feature type="region of interest" description="Disordered" evidence="1">
    <location>
        <begin position="27"/>
        <end position="60"/>
    </location>
</feature>
<sequence>MLSSTSRSWNTANKKRETLWCRPRRPLHSSPSCISDGDNLLRNDSPGYDKAGKPEGDASSTISSAMHFNLTEVAKLQGRGSNRTNLFLVNDSEESWRRLDKKVNKYPIQRSFTGIGPGDPEFRKSILQAVESVVGPVHVECMSQRASSKGAYLSVTVGPVWIESCDQVIQIYGNLKEVSGIKWII</sequence>
<dbReference type="Pfam" id="PF04359">
    <property type="entry name" value="DUF493"/>
    <property type="match status" value="1"/>
</dbReference>
<dbReference type="Proteomes" id="UP000232323">
    <property type="component" value="Unassembled WGS sequence"/>
</dbReference>
<evidence type="ECO:0000256" key="1">
    <source>
        <dbReference type="SAM" id="MobiDB-lite"/>
    </source>
</evidence>
<dbReference type="AlphaFoldDB" id="A0A250X5A5"/>
<dbReference type="InterPro" id="IPR007454">
    <property type="entry name" value="UPF0250_YbeD-like"/>
</dbReference>
<name>A0A250X5A5_9CHLO</name>
<dbReference type="PANTHER" id="PTHR34782">
    <property type="entry name" value="PHOSPHORIBOSYLFORMYLGLYCINAMIDINE SYNTHASE"/>
    <property type="match status" value="1"/>
</dbReference>
<comment type="caution">
    <text evidence="2">The sequence shown here is derived from an EMBL/GenBank/DDBJ whole genome shotgun (WGS) entry which is preliminary data.</text>
</comment>
<evidence type="ECO:0000313" key="2">
    <source>
        <dbReference type="EMBL" id="GAX78253.1"/>
    </source>
</evidence>
<dbReference type="SUPFAM" id="SSF117991">
    <property type="entry name" value="YbeD/HP0495-like"/>
    <property type="match status" value="1"/>
</dbReference>
<dbReference type="STRING" id="1157962.A0A250X5A5"/>
<dbReference type="EMBL" id="BEGY01000031">
    <property type="protein sequence ID" value="GAX78253.1"/>
    <property type="molecule type" value="Genomic_DNA"/>
</dbReference>
<reference evidence="2 3" key="1">
    <citation type="submission" date="2017-08" db="EMBL/GenBank/DDBJ databases">
        <title>Acidophilic green algal genome provides insights into adaptation to an acidic environment.</title>
        <authorList>
            <person name="Hirooka S."/>
            <person name="Hirose Y."/>
            <person name="Kanesaki Y."/>
            <person name="Higuchi S."/>
            <person name="Fujiwara T."/>
            <person name="Onuma R."/>
            <person name="Era A."/>
            <person name="Ohbayashi R."/>
            <person name="Uzuka A."/>
            <person name="Nozaki H."/>
            <person name="Yoshikawa H."/>
            <person name="Miyagishima S.Y."/>
        </authorList>
    </citation>
    <scope>NUCLEOTIDE SEQUENCE [LARGE SCALE GENOMIC DNA]</scope>
    <source>
        <strain evidence="2 3">NIES-2499</strain>
    </source>
</reference>